<dbReference type="EMBL" id="BONQ01000107">
    <property type="protein sequence ID" value="GIG48693.1"/>
    <property type="molecule type" value="Genomic_DNA"/>
</dbReference>
<proteinExistence type="predicted"/>
<name>A0A919PUK6_9ACTN</name>
<protein>
    <submittedName>
        <fullName evidence="1">Uncharacterized protein</fullName>
    </submittedName>
</protein>
<dbReference type="Proteomes" id="UP000660611">
    <property type="component" value="Unassembled WGS sequence"/>
</dbReference>
<reference evidence="1" key="1">
    <citation type="submission" date="2021-01" db="EMBL/GenBank/DDBJ databases">
        <title>Whole genome shotgun sequence of Dactylosporangium siamense NBRC 106093.</title>
        <authorList>
            <person name="Komaki H."/>
            <person name="Tamura T."/>
        </authorList>
    </citation>
    <scope>NUCLEOTIDE SEQUENCE</scope>
    <source>
        <strain evidence="1">NBRC 106093</strain>
    </source>
</reference>
<sequence length="66" mass="6736">MTTEGDESGGSDQDMHGRAAVRFDHAAVGEKLSGVLEDDHSVAQEAPPLFGVRGRDPGGFVVGVGG</sequence>
<comment type="caution">
    <text evidence="1">The sequence shown here is derived from an EMBL/GenBank/DDBJ whole genome shotgun (WGS) entry which is preliminary data.</text>
</comment>
<dbReference type="AlphaFoldDB" id="A0A919PUK6"/>
<keyword evidence="2" id="KW-1185">Reference proteome</keyword>
<gene>
    <name evidence="1" type="ORF">Dsi01nite_067340</name>
</gene>
<accession>A0A919PUK6</accession>
<organism evidence="1 2">
    <name type="scientific">Dactylosporangium siamense</name>
    <dbReference type="NCBI Taxonomy" id="685454"/>
    <lineage>
        <taxon>Bacteria</taxon>
        <taxon>Bacillati</taxon>
        <taxon>Actinomycetota</taxon>
        <taxon>Actinomycetes</taxon>
        <taxon>Micromonosporales</taxon>
        <taxon>Micromonosporaceae</taxon>
        <taxon>Dactylosporangium</taxon>
    </lineage>
</organism>
<evidence type="ECO:0000313" key="2">
    <source>
        <dbReference type="Proteomes" id="UP000660611"/>
    </source>
</evidence>
<evidence type="ECO:0000313" key="1">
    <source>
        <dbReference type="EMBL" id="GIG48693.1"/>
    </source>
</evidence>